<evidence type="ECO:0000313" key="2">
    <source>
        <dbReference type="Proteomes" id="UP001174909"/>
    </source>
</evidence>
<evidence type="ECO:0000313" key="1">
    <source>
        <dbReference type="EMBL" id="CAI8035808.1"/>
    </source>
</evidence>
<keyword evidence="2" id="KW-1185">Reference proteome</keyword>
<dbReference type="InterPro" id="IPR023296">
    <property type="entry name" value="Glyco_hydro_beta-prop_sf"/>
</dbReference>
<protein>
    <recommendedName>
        <fullName evidence="3">Glycosyl hydrolase family 32 N-terminal domain-containing protein</fullName>
    </recommendedName>
</protein>
<dbReference type="Gene3D" id="2.115.10.20">
    <property type="entry name" value="Glycosyl hydrolase domain, family 43"/>
    <property type="match status" value="1"/>
</dbReference>
<accession>A0AA35SUZ9</accession>
<dbReference type="Proteomes" id="UP001174909">
    <property type="component" value="Unassembled WGS sequence"/>
</dbReference>
<name>A0AA35SUZ9_GEOBA</name>
<reference evidence="1" key="1">
    <citation type="submission" date="2023-03" db="EMBL/GenBank/DDBJ databases">
        <authorList>
            <person name="Steffen K."/>
            <person name="Cardenas P."/>
        </authorList>
    </citation>
    <scope>NUCLEOTIDE SEQUENCE</scope>
</reference>
<gene>
    <name evidence="1" type="ORF">GBAR_LOCUS20085</name>
</gene>
<comment type="caution">
    <text evidence="1">The sequence shown here is derived from an EMBL/GenBank/DDBJ whole genome shotgun (WGS) entry which is preliminary data.</text>
</comment>
<evidence type="ECO:0008006" key="3">
    <source>
        <dbReference type="Google" id="ProtNLM"/>
    </source>
</evidence>
<proteinExistence type="predicted"/>
<sequence length="427" mass="48329">MFMDSSTGVELVMNPPYPTGQPVLVLDESWETQPEARLGRTYNCVVKEDDGSIRIWYSVDDPANDERYVSYAESSDGIHFTKPVLNLVDVGGTTANNAVLPSMIGGSSVWIDPNAPPEERYKTQTKVYSPEVWGQFHMHSSPDGIRWKLFENVRIGRGGWDTQSIVFWDPRIGRYVLYTRYWVAKRHGTAEGNESYRTVRRLESDDLRRWDNQSIVMWPDEVDLATYETSVPLRPTGPDSPHGRVPMDYYGALVFKYPDAEGGVYIMLAHANWCWYDSELVVTSVRDDLEAERQETRTLQLPSRFDTRLSVSRDGNSFQRCGGRKPFMRPGPEGSFSSRSIWEMPNPIRVGDELWIYYTGANWDENGIVDPAAQSRLSGIDRAVMRLDGFVSADADYSGGELLTPSIRFSGRRLELNVDTGAGGSVW</sequence>
<dbReference type="SUPFAM" id="SSF75005">
    <property type="entry name" value="Arabinanase/levansucrase/invertase"/>
    <property type="match status" value="1"/>
</dbReference>
<dbReference type="EMBL" id="CASHTH010002826">
    <property type="protein sequence ID" value="CAI8035808.1"/>
    <property type="molecule type" value="Genomic_DNA"/>
</dbReference>
<organism evidence="1 2">
    <name type="scientific">Geodia barretti</name>
    <name type="common">Barrett's horny sponge</name>
    <dbReference type="NCBI Taxonomy" id="519541"/>
    <lineage>
        <taxon>Eukaryota</taxon>
        <taxon>Metazoa</taxon>
        <taxon>Porifera</taxon>
        <taxon>Demospongiae</taxon>
        <taxon>Heteroscleromorpha</taxon>
        <taxon>Tetractinellida</taxon>
        <taxon>Astrophorina</taxon>
        <taxon>Geodiidae</taxon>
        <taxon>Geodia</taxon>
    </lineage>
</organism>
<dbReference type="AlphaFoldDB" id="A0AA35SUZ9"/>